<organism evidence="3 4">
    <name type="scientific">Vibrio astriarenae</name>
    <dbReference type="NCBI Taxonomy" id="1481923"/>
    <lineage>
        <taxon>Bacteria</taxon>
        <taxon>Pseudomonadati</taxon>
        <taxon>Pseudomonadota</taxon>
        <taxon>Gammaproteobacteria</taxon>
        <taxon>Vibrionales</taxon>
        <taxon>Vibrionaceae</taxon>
        <taxon>Vibrio</taxon>
    </lineage>
</organism>
<keyword evidence="4" id="KW-1185">Reference proteome</keyword>
<dbReference type="KEGG" id="vas:GT360_10440"/>
<dbReference type="RefSeq" id="WP_164648808.1">
    <property type="nucleotide sequence ID" value="NZ_CP047475.1"/>
</dbReference>
<dbReference type="PANTHER" id="PTHR46118:SF4">
    <property type="entry name" value="PROTEIN ABHD11"/>
    <property type="match status" value="1"/>
</dbReference>
<dbReference type="InterPro" id="IPR000073">
    <property type="entry name" value="AB_hydrolase_1"/>
</dbReference>
<evidence type="ECO:0000313" key="4">
    <source>
        <dbReference type="Proteomes" id="UP000464262"/>
    </source>
</evidence>
<feature type="domain" description="AB hydrolase-1" evidence="2">
    <location>
        <begin position="15"/>
        <end position="242"/>
    </location>
</feature>
<keyword evidence="1 3" id="KW-0378">Hydrolase</keyword>
<proteinExistence type="predicted"/>
<protein>
    <submittedName>
        <fullName evidence="3">Alpha/beta fold hydrolase</fullName>
    </submittedName>
</protein>
<accession>A0A7Z2T3W9</accession>
<dbReference type="Proteomes" id="UP000464262">
    <property type="component" value="Chromosome 1"/>
</dbReference>
<sequence>MDKLLNYKIQGNGEPLLLVHGLFGSLDNLGLLARGLQERYQVISVDLRNHGRSFHSKDHSYASMAGDISALLDHLGIHQCIVVGHSMGGKVAMKLASTQPERVKQLVVMDMSPVAYQTHRHDNVFSGLQAVNERRPKSRKEAMVILQQHIEIDGVRQFLSKSMYTQDGVIVWGFNVDTLLEQYQDIVGWSQGQPYSKPTLFMKGADSDYISAEHQPQIKAQFPLAKAHIIANTGHWLHAEKPAEVLRAITKFLDKSK</sequence>
<dbReference type="InterPro" id="IPR000639">
    <property type="entry name" value="Epox_hydrolase-like"/>
</dbReference>
<name>A0A7Z2T3W9_9VIBR</name>
<dbReference type="AlphaFoldDB" id="A0A7Z2T3W9"/>
<dbReference type="SUPFAM" id="SSF53474">
    <property type="entry name" value="alpha/beta-Hydrolases"/>
    <property type="match status" value="1"/>
</dbReference>
<dbReference type="PRINTS" id="PR00111">
    <property type="entry name" value="ABHYDROLASE"/>
</dbReference>
<dbReference type="PANTHER" id="PTHR46118">
    <property type="entry name" value="PROTEIN ABHD11"/>
    <property type="match status" value="1"/>
</dbReference>
<reference evidence="3 4" key="1">
    <citation type="submission" date="2020-01" db="EMBL/GenBank/DDBJ databases">
        <title>Whole genome and functional gene identification of agarase of Vibrio HN897.</title>
        <authorList>
            <person name="Liu Y."/>
            <person name="Zhao Z."/>
        </authorList>
    </citation>
    <scope>NUCLEOTIDE SEQUENCE [LARGE SCALE GENOMIC DNA]</scope>
    <source>
        <strain evidence="3 4">HN897</strain>
    </source>
</reference>
<dbReference type="Pfam" id="PF00561">
    <property type="entry name" value="Abhydrolase_1"/>
    <property type="match status" value="1"/>
</dbReference>
<dbReference type="GO" id="GO:0016787">
    <property type="term" value="F:hydrolase activity"/>
    <property type="evidence" value="ECO:0007669"/>
    <property type="project" value="UniProtKB-KW"/>
</dbReference>
<evidence type="ECO:0000313" key="3">
    <source>
        <dbReference type="EMBL" id="QIA63913.1"/>
    </source>
</evidence>
<dbReference type="InterPro" id="IPR029058">
    <property type="entry name" value="AB_hydrolase_fold"/>
</dbReference>
<dbReference type="Gene3D" id="3.40.50.1820">
    <property type="entry name" value="alpha/beta hydrolase"/>
    <property type="match status" value="1"/>
</dbReference>
<dbReference type="FunFam" id="3.40.50.1820:FF:000039">
    <property type="entry name" value="Esterase ybfF"/>
    <property type="match status" value="1"/>
</dbReference>
<dbReference type="PRINTS" id="PR00412">
    <property type="entry name" value="EPOXHYDRLASE"/>
</dbReference>
<evidence type="ECO:0000259" key="2">
    <source>
        <dbReference type="Pfam" id="PF00561"/>
    </source>
</evidence>
<gene>
    <name evidence="3" type="ORF">GT360_10440</name>
</gene>
<dbReference type="EMBL" id="CP047475">
    <property type="protein sequence ID" value="QIA63913.1"/>
    <property type="molecule type" value="Genomic_DNA"/>
</dbReference>
<evidence type="ECO:0000256" key="1">
    <source>
        <dbReference type="ARBA" id="ARBA00022801"/>
    </source>
</evidence>